<dbReference type="GO" id="GO:0045202">
    <property type="term" value="C:synapse"/>
    <property type="evidence" value="ECO:0007669"/>
    <property type="project" value="GOC"/>
</dbReference>
<evidence type="ECO:0000313" key="12">
    <source>
        <dbReference type="Proteomes" id="UP001154078"/>
    </source>
</evidence>
<feature type="compositionally biased region" description="Basic and acidic residues" evidence="9">
    <location>
        <begin position="407"/>
        <end position="425"/>
    </location>
</feature>
<dbReference type="Gene3D" id="3.30.60.90">
    <property type="match status" value="1"/>
</dbReference>
<evidence type="ECO:0000256" key="1">
    <source>
        <dbReference type="ARBA" id="ARBA00000900"/>
    </source>
</evidence>
<evidence type="ECO:0000256" key="3">
    <source>
        <dbReference type="ARBA" id="ARBA00012483"/>
    </source>
</evidence>
<dbReference type="Proteomes" id="UP001154078">
    <property type="component" value="Chromosome 8"/>
</dbReference>
<protein>
    <recommendedName>
        <fullName evidence="3">RING-type E3 ubiquitin transferase</fullName>
        <ecNumber evidence="3">2.3.2.27</ecNumber>
    </recommendedName>
</protein>
<dbReference type="Pfam" id="PF05605">
    <property type="entry name" value="zf-Di19"/>
    <property type="match status" value="1"/>
</dbReference>
<evidence type="ECO:0000256" key="9">
    <source>
        <dbReference type="SAM" id="MobiDB-lite"/>
    </source>
</evidence>
<dbReference type="SMART" id="SM00291">
    <property type="entry name" value="ZnF_ZZ"/>
    <property type="match status" value="1"/>
</dbReference>
<dbReference type="PROSITE" id="PS50135">
    <property type="entry name" value="ZF_ZZ_2"/>
    <property type="match status" value="1"/>
</dbReference>
<keyword evidence="7" id="KW-0862">Zinc</keyword>
<dbReference type="InterPro" id="IPR008598">
    <property type="entry name" value="Di19_Zn-bd"/>
</dbReference>
<dbReference type="GO" id="GO:0023051">
    <property type="term" value="P:regulation of signaling"/>
    <property type="evidence" value="ECO:0007669"/>
    <property type="project" value="UniProtKB-ARBA"/>
</dbReference>
<dbReference type="PANTHER" id="PTHR12268">
    <property type="entry name" value="E3 UBIQUITIN-PROTEIN LIGASE KCMF1"/>
    <property type="match status" value="1"/>
</dbReference>
<dbReference type="InterPro" id="IPR043145">
    <property type="entry name" value="Znf_ZZ_sf"/>
</dbReference>
<gene>
    <name evidence="11" type="ORF">MELIAE_LOCUS11101</name>
</gene>
<dbReference type="InterPro" id="IPR050774">
    <property type="entry name" value="KCMF1/Dystrophin"/>
</dbReference>
<feature type="domain" description="ZZ-type" evidence="10">
    <location>
        <begin position="6"/>
        <end position="62"/>
    </location>
</feature>
<evidence type="ECO:0000256" key="5">
    <source>
        <dbReference type="ARBA" id="ARBA00022723"/>
    </source>
</evidence>
<evidence type="ECO:0000313" key="11">
    <source>
        <dbReference type="EMBL" id="CAH0561771.1"/>
    </source>
</evidence>
<proteinExistence type="inferred from homology"/>
<dbReference type="GO" id="GO:0008270">
    <property type="term" value="F:zinc ion binding"/>
    <property type="evidence" value="ECO:0007669"/>
    <property type="project" value="UniProtKB-KW"/>
</dbReference>
<feature type="region of interest" description="Disordered" evidence="9">
    <location>
        <begin position="351"/>
        <end position="425"/>
    </location>
</feature>
<dbReference type="EC" id="2.3.2.27" evidence="3"/>
<feature type="compositionally biased region" description="Basic and acidic residues" evidence="9">
    <location>
        <begin position="351"/>
        <end position="362"/>
    </location>
</feature>
<organism evidence="11 12">
    <name type="scientific">Brassicogethes aeneus</name>
    <name type="common">Rape pollen beetle</name>
    <name type="synonym">Meligethes aeneus</name>
    <dbReference type="NCBI Taxonomy" id="1431903"/>
    <lineage>
        <taxon>Eukaryota</taxon>
        <taxon>Metazoa</taxon>
        <taxon>Ecdysozoa</taxon>
        <taxon>Arthropoda</taxon>
        <taxon>Hexapoda</taxon>
        <taxon>Insecta</taxon>
        <taxon>Pterygota</taxon>
        <taxon>Neoptera</taxon>
        <taxon>Endopterygota</taxon>
        <taxon>Coleoptera</taxon>
        <taxon>Polyphaga</taxon>
        <taxon>Cucujiformia</taxon>
        <taxon>Nitidulidae</taxon>
        <taxon>Meligethinae</taxon>
        <taxon>Brassicogethes</taxon>
    </lineage>
</organism>
<dbReference type="Pfam" id="PF00569">
    <property type="entry name" value="ZZ"/>
    <property type="match status" value="1"/>
</dbReference>
<evidence type="ECO:0000256" key="8">
    <source>
        <dbReference type="PROSITE-ProRule" id="PRU00228"/>
    </source>
</evidence>
<dbReference type="GO" id="GO:0099536">
    <property type="term" value="P:synaptic signaling"/>
    <property type="evidence" value="ECO:0007669"/>
    <property type="project" value="TreeGrafter"/>
</dbReference>
<dbReference type="OrthoDB" id="7873042at2759"/>
<reference evidence="11" key="1">
    <citation type="submission" date="2021-12" db="EMBL/GenBank/DDBJ databases">
        <authorList>
            <person name="King R."/>
        </authorList>
    </citation>
    <scope>NUCLEOTIDE SEQUENCE</scope>
</reference>
<dbReference type="InterPro" id="IPR000433">
    <property type="entry name" value="Znf_ZZ"/>
</dbReference>
<name>A0A9P0BF15_BRAAE</name>
<dbReference type="GO" id="GO:0010646">
    <property type="term" value="P:regulation of cell communication"/>
    <property type="evidence" value="ECO:0007669"/>
    <property type="project" value="UniProtKB-ARBA"/>
</dbReference>
<keyword evidence="4" id="KW-0808">Transferase</keyword>
<evidence type="ECO:0000259" key="10">
    <source>
        <dbReference type="PROSITE" id="PS50135"/>
    </source>
</evidence>
<keyword evidence="5" id="KW-0479">Metal-binding</keyword>
<evidence type="ECO:0000256" key="7">
    <source>
        <dbReference type="ARBA" id="ARBA00022833"/>
    </source>
</evidence>
<dbReference type="CDD" id="cd02338">
    <property type="entry name" value="ZZ_PCMF_like"/>
    <property type="match status" value="1"/>
</dbReference>
<keyword evidence="12" id="KW-1185">Reference proteome</keyword>
<evidence type="ECO:0000256" key="6">
    <source>
        <dbReference type="ARBA" id="ARBA00022771"/>
    </source>
</evidence>
<evidence type="ECO:0000256" key="2">
    <source>
        <dbReference type="ARBA" id="ARBA00010938"/>
    </source>
</evidence>
<dbReference type="PROSITE" id="PS01357">
    <property type="entry name" value="ZF_ZZ_1"/>
    <property type="match status" value="1"/>
</dbReference>
<evidence type="ECO:0000256" key="4">
    <source>
        <dbReference type="ARBA" id="ARBA00022679"/>
    </source>
</evidence>
<dbReference type="PANTHER" id="PTHR12268:SF13">
    <property type="entry name" value="E3 UBIQUITIN-PROTEIN LIGASE KCMF1"/>
    <property type="match status" value="1"/>
</dbReference>
<accession>A0A9P0BF15</accession>
<comment type="catalytic activity">
    <reaction evidence="1">
        <text>S-ubiquitinyl-[E2 ubiquitin-conjugating enzyme]-L-cysteine + [acceptor protein]-L-lysine = [E2 ubiquitin-conjugating enzyme]-L-cysteine + N(6)-ubiquitinyl-[acceptor protein]-L-lysine.</text>
        <dbReference type="EC" id="2.3.2.27"/>
    </reaction>
</comment>
<sequence>MNLNRHEGVSCDSCLKSNFRGRRYKCLICYDYDLCATCFEGGATNTRHSTDHPMQCILARSDFELYYGGEALTSLELPQSYTCPYCSKMGYTDVTLQEHVSLDHSDSPFEVVCPLCAAMPGGDPNLMTDDFAGHLTLEHRTGPRDLISFLDEPVSTRHNVRRIPHNTGHATTHIGRGAAAALRPRRSNMHFSVFSSGGFSSLSPGSRESVDPIAELLSQLSGVRRSASNTNSSTPTQLQQLQMQLQLERQQVNAARQQLERYPRRQTQSQTQRAGGEAHASSNCGTSTMMLNATPVLLQPANSAPSAPNPVSQYLLANLLEELCLQSSPEQVRQDRSHFVQELVLSSVSDLKGREKAAKEPPSDDEGEEGEVANKDNVLSVKGRQSRGQATKVRGRARIADAQNAKRRAEANRTLEAKNKNAVEN</sequence>
<feature type="region of interest" description="Disordered" evidence="9">
    <location>
        <begin position="252"/>
        <end position="287"/>
    </location>
</feature>
<keyword evidence="6 8" id="KW-0863">Zinc-finger</keyword>
<dbReference type="SUPFAM" id="SSF57850">
    <property type="entry name" value="RING/U-box"/>
    <property type="match status" value="1"/>
</dbReference>
<dbReference type="AlphaFoldDB" id="A0A9P0BF15"/>
<comment type="similarity">
    <text evidence="2">Belongs to the KCMF1 family.</text>
</comment>
<dbReference type="EMBL" id="OV121139">
    <property type="protein sequence ID" value="CAH0561771.1"/>
    <property type="molecule type" value="Genomic_DNA"/>
</dbReference>
<dbReference type="GO" id="GO:0005886">
    <property type="term" value="C:plasma membrane"/>
    <property type="evidence" value="ECO:0007669"/>
    <property type="project" value="TreeGrafter"/>
</dbReference>
<dbReference type="GO" id="GO:0061630">
    <property type="term" value="F:ubiquitin protein ligase activity"/>
    <property type="evidence" value="ECO:0007669"/>
    <property type="project" value="UniProtKB-EC"/>
</dbReference>